<sequence length="301" mass="35765">MLKLLSTEQDLKNALEATKDFPAFVLIHHSIRNKLANRCPETSFNVFLHENLSGNKLWIVYRYNPWTVPLAIFGSKIGENFDKKSLFDAFYEFSKFYPQAFENPTLYVAHEFLIKLLKEWLKETFPKWYDEIVLYPTHFFYMTEEQKQKILDLENKLPDGYRFAEVDFEKDDIEIITKTWRHHRPGDFENTKAKIRNMPYSLIKDETGFPIAYEMTDSSAICTHQYVHPDHRRKGLGNAVERDLCQKCIRLGITPNKTVETFNKEVLDASNRSPYWTRWEHDGNPVELMWTIREPKNEDHN</sequence>
<protein>
    <recommendedName>
        <fullName evidence="1">Glycine N-acyltransferase-like protein</fullName>
        <ecNumber evidence="1">2.3.1.-</ecNumber>
    </recommendedName>
</protein>
<dbReference type="Proteomes" id="UP000887540">
    <property type="component" value="Unplaced"/>
</dbReference>
<proteinExistence type="inferred from homology"/>
<name>A0A914CAH6_9BILA</name>
<dbReference type="AlphaFoldDB" id="A0A914CAH6"/>
<dbReference type="InterPro" id="IPR016181">
    <property type="entry name" value="Acyl_CoA_acyltransferase"/>
</dbReference>
<dbReference type="GO" id="GO:0047961">
    <property type="term" value="F:glycine N-acyltransferase activity"/>
    <property type="evidence" value="ECO:0007669"/>
    <property type="project" value="InterPro"/>
</dbReference>
<dbReference type="CDD" id="cd04301">
    <property type="entry name" value="NAT_SF"/>
    <property type="match status" value="1"/>
</dbReference>
<organism evidence="2 3">
    <name type="scientific">Acrobeloides nanus</name>
    <dbReference type="NCBI Taxonomy" id="290746"/>
    <lineage>
        <taxon>Eukaryota</taxon>
        <taxon>Metazoa</taxon>
        <taxon>Ecdysozoa</taxon>
        <taxon>Nematoda</taxon>
        <taxon>Chromadorea</taxon>
        <taxon>Rhabditida</taxon>
        <taxon>Tylenchina</taxon>
        <taxon>Cephalobomorpha</taxon>
        <taxon>Cephaloboidea</taxon>
        <taxon>Cephalobidae</taxon>
        <taxon>Acrobeloides</taxon>
    </lineage>
</organism>
<comment type="similarity">
    <text evidence="1">Belongs to the glycine N-acyltransferase family.</text>
</comment>
<accession>A0A914CAH6</accession>
<dbReference type="PANTHER" id="PTHR15298">
    <property type="entry name" value="L-COA N-ACYLTRANSFERASE-RELATED"/>
    <property type="match status" value="1"/>
</dbReference>
<dbReference type="SUPFAM" id="SSF55729">
    <property type="entry name" value="Acyl-CoA N-acyltransferases (Nat)"/>
    <property type="match status" value="1"/>
</dbReference>
<dbReference type="GO" id="GO:0005739">
    <property type="term" value="C:mitochondrion"/>
    <property type="evidence" value="ECO:0007669"/>
    <property type="project" value="InterPro"/>
</dbReference>
<keyword evidence="1" id="KW-0012">Acyltransferase</keyword>
<keyword evidence="1" id="KW-0808">Transferase</keyword>
<dbReference type="EC" id="2.3.1.-" evidence="1"/>
<dbReference type="PANTHER" id="PTHR15298:SF1">
    <property type="entry name" value="GLYCINE N-ACYLTRANSFERASE-LIKE PROTEIN"/>
    <property type="match status" value="1"/>
</dbReference>
<dbReference type="InterPro" id="IPR010313">
    <property type="entry name" value="Glycine_N-acyltransferase"/>
</dbReference>
<reference evidence="3" key="1">
    <citation type="submission" date="2022-11" db="UniProtKB">
        <authorList>
            <consortium name="WormBaseParasite"/>
        </authorList>
    </citation>
    <scope>IDENTIFICATION</scope>
</reference>
<evidence type="ECO:0000256" key="1">
    <source>
        <dbReference type="RuleBase" id="RU368002"/>
    </source>
</evidence>
<dbReference type="WBParaSite" id="ACRNAN_Path_723.g2730.t2">
    <property type="protein sequence ID" value="ACRNAN_Path_723.g2730.t2"/>
    <property type="gene ID" value="ACRNAN_Path_723.g2730"/>
</dbReference>
<keyword evidence="2" id="KW-1185">Reference proteome</keyword>
<evidence type="ECO:0000313" key="3">
    <source>
        <dbReference type="WBParaSite" id="ACRNAN_Path_723.g2730.t2"/>
    </source>
</evidence>
<dbReference type="Gene3D" id="3.40.630.30">
    <property type="match status" value="1"/>
</dbReference>
<evidence type="ECO:0000313" key="2">
    <source>
        <dbReference type="Proteomes" id="UP000887540"/>
    </source>
</evidence>